<dbReference type="PROSITE" id="PS50887">
    <property type="entry name" value="GGDEF"/>
    <property type="match status" value="1"/>
</dbReference>
<dbReference type="Pfam" id="PF13185">
    <property type="entry name" value="GAF_2"/>
    <property type="match status" value="2"/>
</dbReference>
<dbReference type="InterPro" id="IPR029016">
    <property type="entry name" value="GAF-like_dom_sf"/>
</dbReference>
<dbReference type="Gene3D" id="3.30.70.270">
    <property type="match status" value="1"/>
</dbReference>
<dbReference type="EMBL" id="BMXT01000001">
    <property type="protein sequence ID" value="GGY14617.1"/>
    <property type="molecule type" value="Genomic_DNA"/>
</dbReference>
<dbReference type="Gene3D" id="3.30.450.40">
    <property type="match status" value="2"/>
</dbReference>
<dbReference type="PROSITE" id="PS50883">
    <property type="entry name" value="EAL"/>
    <property type="match status" value="1"/>
</dbReference>
<name>A0ABQ2ZET6_9GAMM</name>
<dbReference type="SUPFAM" id="SSF55073">
    <property type="entry name" value="Nucleotide cyclase"/>
    <property type="match status" value="1"/>
</dbReference>
<dbReference type="InterPro" id="IPR043128">
    <property type="entry name" value="Rev_trsase/Diguanyl_cyclase"/>
</dbReference>
<dbReference type="InterPro" id="IPR029787">
    <property type="entry name" value="Nucleotide_cyclase"/>
</dbReference>
<evidence type="ECO:0000259" key="2">
    <source>
        <dbReference type="PROSITE" id="PS50883"/>
    </source>
</evidence>
<feature type="region of interest" description="Disordered" evidence="1">
    <location>
        <begin position="1"/>
        <end position="27"/>
    </location>
</feature>
<evidence type="ECO:0000313" key="4">
    <source>
        <dbReference type="EMBL" id="GGY14617.1"/>
    </source>
</evidence>
<dbReference type="InterPro" id="IPR035919">
    <property type="entry name" value="EAL_sf"/>
</dbReference>
<dbReference type="SMART" id="SM00065">
    <property type="entry name" value="GAF"/>
    <property type="match status" value="2"/>
</dbReference>
<dbReference type="Pfam" id="PF00563">
    <property type="entry name" value="EAL"/>
    <property type="match status" value="1"/>
</dbReference>
<dbReference type="PANTHER" id="PTHR44757">
    <property type="entry name" value="DIGUANYLATE CYCLASE DGCP"/>
    <property type="match status" value="1"/>
</dbReference>
<reference evidence="5" key="1">
    <citation type="journal article" date="2019" name="Int. J. Syst. Evol. Microbiol.">
        <title>The Global Catalogue of Microorganisms (GCM) 10K type strain sequencing project: providing services to taxonomists for standard genome sequencing and annotation.</title>
        <authorList>
            <consortium name="The Broad Institute Genomics Platform"/>
            <consortium name="The Broad Institute Genome Sequencing Center for Infectious Disease"/>
            <person name="Wu L."/>
            <person name="Ma J."/>
        </authorList>
    </citation>
    <scope>NUCLEOTIDE SEQUENCE [LARGE SCALE GENOMIC DNA]</scope>
    <source>
        <strain evidence="5">KCTC 22232</strain>
    </source>
</reference>
<protein>
    <submittedName>
        <fullName evidence="4">Bifunctional diguanylate cyclase/phosphodiesterase</fullName>
    </submittedName>
</protein>
<organism evidence="4 5">
    <name type="scientific">Rhodanobacter panaciterrae</name>
    <dbReference type="NCBI Taxonomy" id="490572"/>
    <lineage>
        <taxon>Bacteria</taxon>
        <taxon>Pseudomonadati</taxon>
        <taxon>Pseudomonadota</taxon>
        <taxon>Gammaproteobacteria</taxon>
        <taxon>Lysobacterales</taxon>
        <taxon>Rhodanobacteraceae</taxon>
        <taxon>Rhodanobacter</taxon>
    </lineage>
</organism>
<evidence type="ECO:0000259" key="3">
    <source>
        <dbReference type="PROSITE" id="PS50887"/>
    </source>
</evidence>
<accession>A0ABQ2ZET6</accession>
<feature type="compositionally biased region" description="Polar residues" evidence="1">
    <location>
        <begin position="9"/>
        <end position="24"/>
    </location>
</feature>
<dbReference type="Gene3D" id="3.20.20.450">
    <property type="entry name" value="EAL domain"/>
    <property type="match status" value="1"/>
</dbReference>
<feature type="domain" description="GGDEF" evidence="3">
    <location>
        <begin position="583"/>
        <end position="716"/>
    </location>
</feature>
<dbReference type="Pfam" id="PF00990">
    <property type="entry name" value="GGDEF"/>
    <property type="match status" value="1"/>
</dbReference>
<dbReference type="InterPro" id="IPR000160">
    <property type="entry name" value="GGDEF_dom"/>
</dbReference>
<comment type="caution">
    <text evidence="4">The sequence shown here is derived from an EMBL/GenBank/DDBJ whole genome shotgun (WGS) entry which is preliminary data.</text>
</comment>
<dbReference type="CDD" id="cd01948">
    <property type="entry name" value="EAL"/>
    <property type="match status" value="1"/>
</dbReference>
<dbReference type="PANTHER" id="PTHR44757:SF2">
    <property type="entry name" value="BIOFILM ARCHITECTURE MAINTENANCE PROTEIN MBAA"/>
    <property type="match status" value="1"/>
</dbReference>
<dbReference type="SMART" id="SM00267">
    <property type="entry name" value="GGDEF"/>
    <property type="match status" value="1"/>
</dbReference>
<dbReference type="InterPro" id="IPR003018">
    <property type="entry name" value="GAF"/>
</dbReference>
<dbReference type="CDD" id="cd01949">
    <property type="entry name" value="GGDEF"/>
    <property type="match status" value="1"/>
</dbReference>
<gene>
    <name evidence="4" type="ORF">GCM10008098_01790</name>
</gene>
<dbReference type="SUPFAM" id="SSF141868">
    <property type="entry name" value="EAL domain-like"/>
    <property type="match status" value="1"/>
</dbReference>
<dbReference type="Proteomes" id="UP000621898">
    <property type="component" value="Unassembled WGS sequence"/>
</dbReference>
<feature type="domain" description="EAL" evidence="2">
    <location>
        <begin position="725"/>
        <end position="979"/>
    </location>
</feature>
<dbReference type="InterPro" id="IPR052155">
    <property type="entry name" value="Biofilm_reg_signaling"/>
</dbReference>
<evidence type="ECO:0000256" key="1">
    <source>
        <dbReference type="SAM" id="MobiDB-lite"/>
    </source>
</evidence>
<dbReference type="NCBIfam" id="TIGR00254">
    <property type="entry name" value="GGDEF"/>
    <property type="match status" value="1"/>
</dbReference>
<sequence>MTPIRQIAPETNHSPMSATPTIRSSPPLPVTHDLAALHGAVERLFEATDASCVMEICESMLGTIGIQGRLRWRRMDEPATRLAGQLDLAEDPQGPRTLTLEWADLPLPELVRDRLDWLGRLANTRLRQLAETSRLYEAISRLAVSERLQRALYAIAEQAGAEHNMPEMMRSLHAIVSSLMYAENFYIVLYDAATDSVRFPYYVDIADTDPPSPDQNMPLHDMLHSLTWNLLQEGRPLMGSIEELRQQFGDRFVLVGPSCEHWLGVPLLRGGRVVGGIVMQSYRDDTHYSRHDLELLSYVAQHVQTTLERREAHIELGRRVTDRTAALREANRVLRQQVLQRQRGERLQAALFRIAELANTSESLEKFYAAMHQVISGLLYARNFYIALVDEESGYLTFPYSVDDVDSVRPPRAHGRGVTEYVLRHAKPLLADMVEIDRLIAVGEISHFGSRSVCWLGVPLIWGDKAMGVLALQSYSPEHTYNERDQELLTFVSYHIANALQRKQAASSLKHAYAGLERRVTERTRALALANRDLREQIAERERVERRLKYETLHDSLTGLPNRTLLLQRLEQAMQRYVANPSEQFAVLFIDLDRFKVINDSVGHLVGDDLLFQVGGRIRACLKTRDVVARLGGDEFAVLLEGIVEIGKASLIAERIISELQTPFRLGTKEIFTSASIGIALASPHYRQPEELLRDADAAMYNAKDGGRHRAAMFDDRLRREALSLLDMESDLRHALSRNEFEPFYQPIVELADGHVTGYEALLRWHHPERGLLPPHDFLLIAEECGCAEAIDWQIFEQVCTQAVRLIGTEGFISINVSGRHFRSADLDLRLLALFEQYAVPTHCIRIEVTEHALLENPTQVKQMLQNLRSHGVGIALDDFGTGYSSLSYLHQYPFETLKIDRSFITELPVDDTETQGLALVRAIQVLADSLQMKVIAEGIEEESQRQALLRVGCRYGQGFLFATPQPASTWLNADNPLLLA</sequence>
<dbReference type="InterPro" id="IPR001633">
    <property type="entry name" value="EAL_dom"/>
</dbReference>
<proteinExistence type="predicted"/>
<dbReference type="SUPFAM" id="SSF55781">
    <property type="entry name" value="GAF domain-like"/>
    <property type="match status" value="2"/>
</dbReference>
<dbReference type="SMART" id="SM00052">
    <property type="entry name" value="EAL"/>
    <property type="match status" value="1"/>
</dbReference>
<evidence type="ECO:0000313" key="5">
    <source>
        <dbReference type="Proteomes" id="UP000621898"/>
    </source>
</evidence>
<keyword evidence="5" id="KW-1185">Reference proteome</keyword>